<feature type="domain" description="RWD" evidence="6">
    <location>
        <begin position="7"/>
        <end position="109"/>
    </location>
</feature>
<dbReference type="PANTHER" id="PTHR15628:SF1">
    <property type="entry name" value="RWD DOMAIN-CONTAINING PROTEIN 3"/>
    <property type="match status" value="1"/>
</dbReference>
<dbReference type="Proteomes" id="UP000261520">
    <property type="component" value="Unplaced"/>
</dbReference>
<evidence type="ECO:0000256" key="3">
    <source>
        <dbReference type="ARBA" id="ARBA00015444"/>
    </source>
</evidence>
<dbReference type="InterPro" id="IPR038840">
    <property type="entry name" value="RWDD3"/>
</dbReference>
<dbReference type="Gene3D" id="3.10.110.10">
    <property type="entry name" value="Ubiquitin Conjugating Enzyme"/>
    <property type="match status" value="1"/>
</dbReference>
<reference evidence="7" key="1">
    <citation type="submission" date="2025-08" db="UniProtKB">
        <authorList>
            <consortium name="Ensembl"/>
        </authorList>
    </citation>
    <scope>IDENTIFICATION</scope>
</reference>
<evidence type="ECO:0000256" key="1">
    <source>
        <dbReference type="ARBA" id="ARBA00004123"/>
    </source>
</evidence>
<accession>A0A3B3ZFD0</accession>
<comment type="subcellular location">
    <subcellularLocation>
        <location evidence="2">Cytoplasm</location>
    </subcellularLocation>
    <subcellularLocation>
        <location evidence="1">Nucleus</location>
    </subcellularLocation>
</comment>
<dbReference type="SUPFAM" id="SSF54495">
    <property type="entry name" value="UBC-like"/>
    <property type="match status" value="1"/>
</dbReference>
<evidence type="ECO:0000259" key="6">
    <source>
        <dbReference type="PROSITE" id="PS50908"/>
    </source>
</evidence>
<dbReference type="PANTHER" id="PTHR15628">
    <property type="entry name" value="RWD DOMAIN-CONTAINING PROTEIN 3"/>
    <property type="match status" value="1"/>
</dbReference>
<dbReference type="Pfam" id="PF05773">
    <property type="entry name" value="RWD"/>
    <property type="match status" value="1"/>
</dbReference>
<keyword evidence="8" id="KW-1185">Reference proteome</keyword>
<dbReference type="CDD" id="cd24164">
    <property type="entry name" value="RWDD3_C"/>
    <property type="match status" value="1"/>
</dbReference>
<dbReference type="GO" id="GO:0005634">
    <property type="term" value="C:nucleus"/>
    <property type="evidence" value="ECO:0007669"/>
    <property type="project" value="UniProtKB-SubCell"/>
</dbReference>
<reference evidence="7" key="2">
    <citation type="submission" date="2025-09" db="UniProtKB">
        <authorList>
            <consortium name="Ensembl"/>
        </authorList>
    </citation>
    <scope>IDENTIFICATION</scope>
</reference>
<dbReference type="GO" id="GO:0033235">
    <property type="term" value="P:positive regulation of protein sumoylation"/>
    <property type="evidence" value="ECO:0007669"/>
    <property type="project" value="InterPro"/>
</dbReference>
<dbReference type="Ensembl" id="ENSPMGT00000003458.1">
    <property type="protein sequence ID" value="ENSPMGP00000003257.1"/>
    <property type="gene ID" value="ENSPMGG00000002829.1"/>
</dbReference>
<evidence type="ECO:0000256" key="5">
    <source>
        <dbReference type="ARBA" id="ARBA00023242"/>
    </source>
</evidence>
<dbReference type="SMART" id="SM00591">
    <property type="entry name" value="RWD"/>
    <property type="match status" value="1"/>
</dbReference>
<dbReference type="AlphaFoldDB" id="A0A3B3ZFD0"/>
<dbReference type="GO" id="GO:1902073">
    <property type="term" value="P:positive regulation of hypoxia-inducible factor-1alpha signaling pathway"/>
    <property type="evidence" value="ECO:0007669"/>
    <property type="project" value="InterPro"/>
</dbReference>
<dbReference type="InterPro" id="IPR016135">
    <property type="entry name" value="UBQ-conjugating_enzyme/RWD"/>
</dbReference>
<evidence type="ECO:0000313" key="8">
    <source>
        <dbReference type="Proteomes" id="UP000261520"/>
    </source>
</evidence>
<name>A0A3B3ZFD0_9GOBI</name>
<dbReference type="InterPro" id="IPR006575">
    <property type="entry name" value="RWD_dom"/>
</dbReference>
<evidence type="ECO:0000256" key="4">
    <source>
        <dbReference type="ARBA" id="ARBA00022490"/>
    </source>
</evidence>
<proteinExistence type="predicted"/>
<evidence type="ECO:0000256" key="2">
    <source>
        <dbReference type="ARBA" id="ARBA00004496"/>
    </source>
</evidence>
<sequence length="246" mass="27073">MSEAALEEVSVLSSIYCGDGEFELLHQSADGVTVQITSSVLGGGGVTLLFHLPPSYPLCPPDVSVSSTALSRTQCQSIRRHLLHQAASLPPEAMVHQLMESLQTGSILLRQDNPSELDLWVSVLSLDHIRSRNRYVSLLERWSKQLQLSGRLILGRNILVLLQGNKANIKEFCCLLKTVKVDVDSSGRKCKEKLMKVLIETPVFCSGSSLQGFVVGECSSLSQLRAAFEEVHLGEVYRDIQPSLRD</sequence>
<keyword evidence="4" id="KW-0963">Cytoplasm</keyword>
<dbReference type="STRING" id="409849.ENSPMGP00000003257"/>
<protein>
    <recommendedName>
        <fullName evidence="3">RWD domain-containing protein 3</fullName>
    </recommendedName>
</protein>
<dbReference type="PROSITE" id="PS50908">
    <property type="entry name" value="RWD"/>
    <property type="match status" value="1"/>
</dbReference>
<organism evidence="7 8">
    <name type="scientific">Periophthalmus magnuspinnatus</name>
    <dbReference type="NCBI Taxonomy" id="409849"/>
    <lineage>
        <taxon>Eukaryota</taxon>
        <taxon>Metazoa</taxon>
        <taxon>Chordata</taxon>
        <taxon>Craniata</taxon>
        <taxon>Vertebrata</taxon>
        <taxon>Euteleostomi</taxon>
        <taxon>Actinopterygii</taxon>
        <taxon>Neopterygii</taxon>
        <taxon>Teleostei</taxon>
        <taxon>Neoteleostei</taxon>
        <taxon>Acanthomorphata</taxon>
        <taxon>Gobiaria</taxon>
        <taxon>Gobiiformes</taxon>
        <taxon>Gobioidei</taxon>
        <taxon>Gobiidae</taxon>
        <taxon>Oxudercinae</taxon>
        <taxon>Periophthalmus</taxon>
    </lineage>
</organism>
<dbReference type="GO" id="GO:0005737">
    <property type="term" value="C:cytoplasm"/>
    <property type="evidence" value="ECO:0007669"/>
    <property type="project" value="UniProtKB-SubCell"/>
</dbReference>
<evidence type="ECO:0000313" key="7">
    <source>
        <dbReference type="Ensembl" id="ENSPMGP00000003257.1"/>
    </source>
</evidence>
<keyword evidence="5" id="KW-0539">Nucleus</keyword>